<organism evidence="2 3">
    <name type="scientific">Oryzias melastigma</name>
    <name type="common">Marine medaka</name>
    <dbReference type="NCBI Taxonomy" id="30732"/>
    <lineage>
        <taxon>Eukaryota</taxon>
        <taxon>Metazoa</taxon>
        <taxon>Chordata</taxon>
        <taxon>Craniata</taxon>
        <taxon>Vertebrata</taxon>
        <taxon>Euteleostomi</taxon>
        <taxon>Actinopterygii</taxon>
        <taxon>Neopterygii</taxon>
        <taxon>Teleostei</taxon>
        <taxon>Neoteleostei</taxon>
        <taxon>Acanthomorphata</taxon>
        <taxon>Ovalentaria</taxon>
        <taxon>Atherinomorphae</taxon>
        <taxon>Beloniformes</taxon>
        <taxon>Adrianichthyidae</taxon>
        <taxon>Oryziinae</taxon>
        <taxon>Oryzias</taxon>
    </lineage>
</organism>
<accession>A0A834CGX9</accession>
<gene>
    <name evidence="2" type="ORF">FQA47_014346</name>
</gene>
<reference evidence="2" key="1">
    <citation type="journal article" name="BMC Genomics">
        <title>Long-read sequencing and de novo genome assembly of marine medaka (Oryzias melastigma).</title>
        <authorList>
            <person name="Liang P."/>
            <person name="Saqib H.S.A."/>
            <person name="Ni X."/>
            <person name="Shen Y."/>
        </authorList>
    </citation>
    <scope>NUCLEOTIDE SEQUENCE</scope>
    <source>
        <strain evidence="2">Bigg-433</strain>
    </source>
</reference>
<dbReference type="Proteomes" id="UP000646548">
    <property type="component" value="Unassembled WGS sequence"/>
</dbReference>
<comment type="caution">
    <text evidence="2">The sequence shown here is derived from an EMBL/GenBank/DDBJ whole genome shotgun (WGS) entry which is preliminary data.</text>
</comment>
<feature type="region of interest" description="Disordered" evidence="1">
    <location>
        <begin position="1"/>
        <end position="20"/>
    </location>
</feature>
<proteinExistence type="predicted"/>
<dbReference type="EMBL" id="WKFB01000285">
    <property type="protein sequence ID" value="KAF6728313.1"/>
    <property type="molecule type" value="Genomic_DNA"/>
</dbReference>
<evidence type="ECO:0000313" key="2">
    <source>
        <dbReference type="EMBL" id="KAF6728313.1"/>
    </source>
</evidence>
<dbReference type="AlphaFoldDB" id="A0A834CGX9"/>
<name>A0A834CGX9_ORYME</name>
<evidence type="ECO:0000256" key="1">
    <source>
        <dbReference type="SAM" id="MobiDB-lite"/>
    </source>
</evidence>
<evidence type="ECO:0000313" key="3">
    <source>
        <dbReference type="Proteomes" id="UP000646548"/>
    </source>
</evidence>
<sequence length="90" mass="9569">MSCRDSALASLSEAETQQSGVSPIHYTANVSRFNSVPDLWTPKDCPLCGAPRGEQRELSADGHITQRAFCCSPEVQLGEDNGQADSGGND</sequence>
<protein>
    <submittedName>
        <fullName evidence="2">Uncharacterized protein</fullName>
    </submittedName>
</protein>